<evidence type="ECO:0000313" key="2">
    <source>
        <dbReference type="Proteomes" id="UP001434883"/>
    </source>
</evidence>
<dbReference type="Proteomes" id="UP001434883">
    <property type="component" value="Unassembled WGS sequence"/>
</dbReference>
<evidence type="ECO:0000313" key="1">
    <source>
        <dbReference type="EMBL" id="MEQ2197664.1"/>
    </source>
</evidence>
<dbReference type="EMBL" id="JAHRIN010017971">
    <property type="protein sequence ID" value="MEQ2197664.1"/>
    <property type="molecule type" value="Genomic_DNA"/>
</dbReference>
<gene>
    <name evidence="1" type="ORF">XENOCAPTIV_001715</name>
</gene>
<accession>A0ABV0QPD4</accession>
<comment type="caution">
    <text evidence="1">The sequence shown here is derived from an EMBL/GenBank/DDBJ whole genome shotgun (WGS) entry which is preliminary data.</text>
</comment>
<sequence>MNTPSVLDVMSTGRVRCLRSLHEAKVGKICEAACALQLKHGRELHTYVRQPTKTQKIAHPMTDTASSSIMRQIMIQAASLRGQIRAQGGQHILSSSHWMEI</sequence>
<organism evidence="1 2">
    <name type="scientific">Xenoophorus captivus</name>
    <dbReference type="NCBI Taxonomy" id="1517983"/>
    <lineage>
        <taxon>Eukaryota</taxon>
        <taxon>Metazoa</taxon>
        <taxon>Chordata</taxon>
        <taxon>Craniata</taxon>
        <taxon>Vertebrata</taxon>
        <taxon>Euteleostomi</taxon>
        <taxon>Actinopterygii</taxon>
        <taxon>Neopterygii</taxon>
        <taxon>Teleostei</taxon>
        <taxon>Neoteleostei</taxon>
        <taxon>Acanthomorphata</taxon>
        <taxon>Ovalentaria</taxon>
        <taxon>Atherinomorphae</taxon>
        <taxon>Cyprinodontiformes</taxon>
        <taxon>Goodeidae</taxon>
        <taxon>Xenoophorus</taxon>
    </lineage>
</organism>
<name>A0ABV0QPD4_9TELE</name>
<reference evidence="1 2" key="1">
    <citation type="submission" date="2021-06" db="EMBL/GenBank/DDBJ databases">
        <authorList>
            <person name="Palmer J.M."/>
        </authorList>
    </citation>
    <scope>NUCLEOTIDE SEQUENCE [LARGE SCALE GENOMIC DNA]</scope>
    <source>
        <strain evidence="1 2">XC_2019</strain>
        <tissue evidence="1">Muscle</tissue>
    </source>
</reference>
<proteinExistence type="predicted"/>
<keyword evidence="2" id="KW-1185">Reference proteome</keyword>
<protein>
    <submittedName>
        <fullName evidence="1">Uncharacterized protein</fullName>
    </submittedName>
</protein>